<name>A0A117UWN3_9SPHN</name>
<evidence type="ECO:0000313" key="2">
    <source>
        <dbReference type="EMBL" id="KUR72249.1"/>
    </source>
</evidence>
<keyword evidence="1" id="KW-0732">Signal</keyword>
<dbReference type="OrthoDB" id="8482143at2"/>
<proteinExistence type="predicted"/>
<organism evidence="2 3">
    <name type="scientific">Novosphingobium fuchskuhlense</name>
    <dbReference type="NCBI Taxonomy" id="1117702"/>
    <lineage>
        <taxon>Bacteria</taxon>
        <taxon>Pseudomonadati</taxon>
        <taxon>Pseudomonadota</taxon>
        <taxon>Alphaproteobacteria</taxon>
        <taxon>Sphingomonadales</taxon>
        <taxon>Sphingomonadaceae</taxon>
        <taxon>Novosphingobium</taxon>
    </lineage>
</organism>
<dbReference type="AlphaFoldDB" id="A0A117UWN3"/>
<feature type="chain" id="PRO_5007157037" evidence="1">
    <location>
        <begin position="17"/>
        <end position="143"/>
    </location>
</feature>
<gene>
    <name evidence="2" type="ORF">AQZ52_02920</name>
</gene>
<sequence>MNVRHLLALPALLALAACGGSSDAVRPLPPPPAPKGIHPAPPAVIQTQRPKAHLQVLPGLEGVIGADADALTRQFGTPRLDVREGDSRKLQWSGVACVLDAYLYPPDGGGRPTATYVDARRGDGRDVDRAACVAALRQSPQRR</sequence>
<reference evidence="2 3" key="1">
    <citation type="submission" date="2015-10" db="EMBL/GenBank/DDBJ databases">
        <title>Draft genome sequence of Novosphingobium fuchskuhlense DSM 25065 isolated from a surface water sample of the southwest basin of Lake Grosse Fuchskuhle.</title>
        <authorList>
            <person name="Ruckert C."/>
            <person name="Winkler A."/>
            <person name="Glaeser J."/>
            <person name="Grossart H.-P."/>
            <person name="Kalinowski J."/>
            <person name="Glaeser S."/>
        </authorList>
    </citation>
    <scope>NUCLEOTIDE SEQUENCE [LARGE SCALE GENOMIC DNA]</scope>
    <source>
        <strain evidence="2 3">FNE08-7</strain>
    </source>
</reference>
<feature type="signal peptide" evidence="1">
    <location>
        <begin position="1"/>
        <end position="16"/>
    </location>
</feature>
<accession>A0A117UWN3</accession>
<dbReference type="PROSITE" id="PS51257">
    <property type="entry name" value="PROKAR_LIPOPROTEIN"/>
    <property type="match status" value="1"/>
</dbReference>
<keyword evidence="3" id="KW-1185">Reference proteome</keyword>
<dbReference type="RefSeq" id="WP_067906420.1">
    <property type="nucleotide sequence ID" value="NZ_KQ954244.1"/>
</dbReference>
<comment type="caution">
    <text evidence="2">The sequence shown here is derived from an EMBL/GenBank/DDBJ whole genome shotgun (WGS) entry which is preliminary data.</text>
</comment>
<evidence type="ECO:0000313" key="3">
    <source>
        <dbReference type="Proteomes" id="UP000058012"/>
    </source>
</evidence>
<evidence type="ECO:0000256" key="1">
    <source>
        <dbReference type="SAM" id="SignalP"/>
    </source>
</evidence>
<dbReference type="Proteomes" id="UP000058012">
    <property type="component" value="Unassembled WGS sequence"/>
</dbReference>
<protein>
    <submittedName>
        <fullName evidence="2">Uncharacterized protein</fullName>
    </submittedName>
</protein>
<dbReference type="EMBL" id="LLZS01000003">
    <property type="protein sequence ID" value="KUR72249.1"/>
    <property type="molecule type" value="Genomic_DNA"/>
</dbReference>